<gene>
    <name evidence="5" type="ORF">B8A44_02935</name>
    <name evidence="4" type="ORF">BWX42_01375</name>
</gene>
<organism evidence="4 6">
    <name type="scientific">Dolosigranulum pigrum</name>
    <dbReference type="NCBI Taxonomy" id="29394"/>
    <lineage>
        <taxon>Bacteria</taxon>
        <taxon>Bacillati</taxon>
        <taxon>Bacillota</taxon>
        <taxon>Bacilli</taxon>
        <taxon>Lactobacillales</taxon>
        <taxon>Carnobacteriaceae</taxon>
        <taxon>Dolosigranulum</taxon>
    </lineage>
</organism>
<dbReference type="InterPro" id="IPR022742">
    <property type="entry name" value="Hydrolase_4"/>
</dbReference>
<dbReference type="PIRSF" id="PIRSF017388">
    <property type="entry name" value="Esterase_lipase"/>
    <property type="match status" value="1"/>
</dbReference>
<evidence type="ECO:0000313" key="4">
    <source>
        <dbReference type="EMBL" id="OOL80615.1"/>
    </source>
</evidence>
<evidence type="ECO:0000256" key="1">
    <source>
        <dbReference type="PIRSR" id="PIRSR017388-1"/>
    </source>
</evidence>
<sequence length="243" mass="27201">MTKTVYQQHGQHAVVLLHAYTSTPDDFTGLARELTKQGYTIYAPTLSGHGTDDPADIFKYDIEDWLEDGREALNFIRSEGYEHISIFGLSLGGIVTTALAMENDDLASFGTFSSPVMINDHDDISGQFKQWFKAGKVELGYSQQEAEQEAAQAMDKLKQVMQHLNEFKADLIPAYKNYVGNVFVGQGAQDQLIDPEHARQFVDELQQATVTFKWYEDGGHVITIGSVGRKLRDDVKEFLNNLG</sequence>
<protein>
    <recommendedName>
        <fullName evidence="3">Serine aminopeptidase S33 domain-containing protein</fullName>
    </recommendedName>
</protein>
<feature type="active site" description="Charge relay system" evidence="1">
    <location>
        <position position="190"/>
    </location>
</feature>
<accession>A0A1S8KMA9</accession>
<dbReference type="AlphaFoldDB" id="A0A1S8KMA9"/>
<dbReference type="Proteomes" id="UP000190409">
    <property type="component" value="Unassembled WGS sequence"/>
</dbReference>
<comment type="caution">
    <text evidence="4">The sequence shown here is derived from an EMBL/GenBank/DDBJ whole genome shotgun (WGS) entry which is preliminary data.</text>
</comment>
<name>A0A1S8KMA9_9LACT</name>
<feature type="coiled-coil region" evidence="2">
    <location>
        <begin position="143"/>
        <end position="170"/>
    </location>
</feature>
<dbReference type="SUPFAM" id="SSF53474">
    <property type="entry name" value="alpha/beta-Hydrolases"/>
    <property type="match status" value="1"/>
</dbReference>
<evidence type="ECO:0000256" key="2">
    <source>
        <dbReference type="SAM" id="Coils"/>
    </source>
</evidence>
<feature type="active site" description="Nucleophile" evidence="1">
    <location>
        <position position="90"/>
    </location>
</feature>
<dbReference type="InterPro" id="IPR012354">
    <property type="entry name" value="Esterase_lipase"/>
</dbReference>
<evidence type="ECO:0000313" key="7">
    <source>
        <dbReference type="Proteomes" id="UP000249099"/>
    </source>
</evidence>
<evidence type="ECO:0000259" key="3">
    <source>
        <dbReference type="Pfam" id="PF12146"/>
    </source>
</evidence>
<dbReference type="InterPro" id="IPR051044">
    <property type="entry name" value="MAG_DAG_Lipase"/>
</dbReference>
<reference evidence="5 7" key="2">
    <citation type="submission" date="2017-03" db="EMBL/GenBank/DDBJ databases">
        <title>wgs assembly of Dolosigranulum pigrum KPL CDC strains.</title>
        <authorList>
            <person name="Brugger S.D."/>
            <person name="Pettigrew M."/>
            <person name="Kong Y."/>
            <person name="Lemon K.P."/>
        </authorList>
    </citation>
    <scope>NUCLEOTIDE SEQUENCE [LARGE SCALE GENOMIC DNA]</scope>
    <source>
        <strain evidence="5 7">KPL1931_CDC4294-98</strain>
    </source>
</reference>
<proteinExistence type="predicted"/>
<dbReference type="EMBL" id="NAQV01000008">
    <property type="protein sequence ID" value="RAN64231.1"/>
    <property type="molecule type" value="Genomic_DNA"/>
</dbReference>
<evidence type="ECO:0000313" key="5">
    <source>
        <dbReference type="EMBL" id="RAN64231.1"/>
    </source>
</evidence>
<dbReference type="Pfam" id="PF12146">
    <property type="entry name" value="Hydrolase_4"/>
    <property type="match status" value="1"/>
</dbReference>
<dbReference type="RefSeq" id="WP_077862171.1">
    <property type="nucleotide sequence ID" value="NZ_NAQV01000008.1"/>
</dbReference>
<dbReference type="PANTHER" id="PTHR11614">
    <property type="entry name" value="PHOSPHOLIPASE-RELATED"/>
    <property type="match status" value="1"/>
</dbReference>
<feature type="active site" description="Charge relay system" evidence="1">
    <location>
        <position position="220"/>
    </location>
</feature>
<dbReference type="InterPro" id="IPR029058">
    <property type="entry name" value="AB_hydrolase_fold"/>
</dbReference>
<keyword evidence="2" id="KW-0175">Coiled coil</keyword>
<dbReference type="GO" id="GO:0052689">
    <property type="term" value="F:carboxylic ester hydrolase activity"/>
    <property type="evidence" value="ECO:0007669"/>
    <property type="project" value="InterPro"/>
</dbReference>
<reference evidence="4 6" key="1">
    <citation type="submission" date="2017-01" db="EMBL/GenBank/DDBJ databases">
        <title>Complete Genome Sequence of Dolosigranulum pigrum isolated from a Patient with interstitial lung disease.</title>
        <authorList>
            <person name="Mukhopadhyay R."/>
            <person name="Joaquin J."/>
            <person name="Hogue R."/>
            <person name="Fitzgerald S."/>
            <person name="Jospin G."/>
            <person name="Eisen J.A."/>
            <person name="Chaturvedi V."/>
        </authorList>
    </citation>
    <scope>NUCLEOTIDE SEQUENCE [LARGE SCALE GENOMIC DNA]</scope>
    <source>
        <strain evidence="4 6">15S00348</strain>
    </source>
</reference>
<dbReference type="Gene3D" id="3.40.50.1820">
    <property type="entry name" value="alpha/beta hydrolase"/>
    <property type="match status" value="1"/>
</dbReference>
<dbReference type="EMBL" id="MUYF01000003">
    <property type="protein sequence ID" value="OOL80615.1"/>
    <property type="molecule type" value="Genomic_DNA"/>
</dbReference>
<evidence type="ECO:0000313" key="6">
    <source>
        <dbReference type="Proteomes" id="UP000190409"/>
    </source>
</evidence>
<feature type="domain" description="Serine aminopeptidase S33" evidence="3">
    <location>
        <begin position="11"/>
        <end position="222"/>
    </location>
</feature>
<dbReference type="Proteomes" id="UP000249099">
    <property type="component" value="Unassembled WGS sequence"/>
</dbReference>